<dbReference type="Gene3D" id="3.40.50.720">
    <property type="entry name" value="NAD(P)-binding Rossmann-like Domain"/>
    <property type="match status" value="1"/>
</dbReference>
<dbReference type="PROSITE" id="PS00071">
    <property type="entry name" value="GAPDH"/>
    <property type="match status" value="1"/>
</dbReference>
<evidence type="ECO:0000256" key="8">
    <source>
        <dbReference type="RuleBase" id="RU000397"/>
    </source>
</evidence>
<organism evidence="11 12">
    <name type="scientific">Candidatus Kutchimonas denitrificans</name>
    <dbReference type="NCBI Taxonomy" id="3056748"/>
    <lineage>
        <taxon>Bacteria</taxon>
        <taxon>Pseudomonadati</taxon>
        <taxon>Gemmatimonadota</taxon>
        <taxon>Gemmatimonadia</taxon>
        <taxon>Candidatus Palauibacterales</taxon>
        <taxon>Candidatus Palauibacteraceae</taxon>
        <taxon>Candidatus Kutchimonas</taxon>
    </lineage>
</organism>
<feature type="domain" description="Glyceraldehyde 3-phosphate dehydrogenase NAD(P) binding" evidence="10">
    <location>
        <begin position="3"/>
        <end position="155"/>
    </location>
</feature>
<evidence type="ECO:0000256" key="3">
    <source>
        <dbReference type="ARBA" id="ARBA00023002"/>
    </source>
</evidence>
<evidence type="ECO:0000256" key="7">
    <source>
        <dbReference type="PIRSR" id="PIRSR000149-4"/>
    </source>
</evidence>
<dbReference type="Pfam" id="PF02800">
    <property type="entry name" value="Gp_dh_C"/>
    <property type="match status" value="1"/>
</dbReference>
<dbReference type="InterPro" id="IPR036291">
    <property type="entry name" value="NAD(P)-bd_dom_sf"/>
</dbReference>
<evidence type="ECO:0000256" key="2">
    <source>
        <dbReference type="ARBA" id="ARBA00011881"/>
    </source>
</evidence>
<dbReference type="Gene3D" id="3.30.360.10">
    <property type="entry name" value="Dihydrodipicolinate Reductase, domain 2"/>
    <property type="match status" value="1"/>
</dbReference>
<dbReference type="GO" id="GO:0050661">
    <property type="term" value="F:NADP binding"/>
    <property type="evidence" value="ECO:0007669"/>
    <property type="project" value="InterPro"/>
</dbReference>
<dbReference type="InterPro" id="IPR020828">
    <property type="entry name" value="GlycerAld_3-P_DH_NAD(P)-bd"/>
</dbReference>
<evidence type="ECO:0000259" key="10">
    <source>
        <dbReference type="SMART" id="SM00846"/>
    </source>
</evidence>
<evidence type="ECO:0000256" key="9">
    <source>
        <dbReference type="RuleBase" id="RU361160"/>
    </source>
</evidence>
<dbReference type="CDD" id="cd05214">
    <property type="entry name" value="GAPDH_I_N"/>
    <property type="match status" value="1"/>
</dbReference>
<evidence type="ECO:0000256" key="1">
    <source>
        <dbReference type="ARBA" id="ARBA00007406"/>
    </source>
</evidence>
<evidence type="ECO:0000256" key="4">
    <source>
        <dbReference type="PIRSR" id="PIRSR000149-1"/>
    </source>
</evidence>
<dbReference type="InterPro" id="IPR020831">
    <property type="entry name" value="GlycerAld/Erythrose_P_DH"/>
</dbReference>
<dbReference type="InterPro" id="IPR020830">
    <property type="entry name" value="GlycerAld_3-P_DH_AS"/>
</dbReference>
<keyword evidence="3 9" id="KW-0560">Oxidoreductase</keyword>
<dbReference type="NCBIfam" id="TIGR01534">
    <property type="entry name" value="GAPDH-I"/>
    <property type="match status" value="1"/>
</dbReference>
<dbReference type="GO" id="GO:0016620">
    <property type="term" value="F:oxidoreductase activity, acting on the aldehyde or oxo group of donors, NAD or NADP as acceptor"/>
    <property type="evidence" value="ECO:0007669"/>
    <property type="project" value="InterPro"/>
</dbReference>
<dbReference type="CDD" id="cd18126">
    <property type="entry name" value="GAPDH_I_C"/>
    <property type="match status" value="1"/>
</dbReference>
<reference evidence="11 12" key="1">
    <citation type="submission" date="2020-01" db="EMBL/GenBank/DDBJ databases">
        <title>Genomes assembled from Gulf of Kutch pelagic sediment metagenomes.</title>
        <authorList>
            <person name="Chandrashekar M."/>
            <person name="Mahajan M.S."/>
            <person name="Dave K.J."/>
            <person name="Vatsa P."/>
            <person name="Nathani N.M."/>
        </authorList>
    </citation>
    <scope>NUCLEOTIDE SEQUENCE [LARGE SCALE GENOMIC DNA]</scope>
    <source>
        <strain evidence="11">KS3-K002</strain>
    </source>
</reference>
<comment type="similarity">
    <text evidence="1 8">Belongs to the glyceraldehyde-3-phosphate dehydrogenase family.</text>
</comment>
<feature type="binding site" evidence="6">
    <location>
        <position position="123"/>
    </location>
    <ligand>
        <name>NAD(+)</name>
        <dbReference type="ChEBI" id="CHEBI:57540"/>
    </ligand>
</feature>
<dbReference type="SMART" id="SM00846">
    <property type="entry name" value="Gp_dh_N"/>
    <property type="match status" value="1"/>
</dbReference>
<dbReference type="InterPro" id="IPR020829">
    <property type="entry name" value="GlycerAld_3-P_DH_cat"/>
</dbReference>
<dbReference type="PANTHER" id="PTHR43148">
    <property type="entry name" value="GLYCERALDEHYDE-3-PHOSPHATE DEHYDROGENASE 2"/>
    <property type="match status" value="1"/>
</dbReference>
<feature type="binding site" evidence="6">
    <location>
        <begin position="12"/>
        <end position="13"/>
    </location>
    <ligand>
        <name>NAD(+)</name>
        <dbReference type="ChEBI" id="CHEBI:57540"/>
    </ligand>
</feature>
<proteinExistence type="inferred from homology"/>
<feature type="binding site" evidence="5">
    <location>
        <begin position="154"/>
        <end position="156"/>
    </location>
    <ligand>
        <name>D-glyceraldehyde 3-phosphate</name>
        <dbReference type="ChEBI" id="CHEBI:59776"/>
    </ligand>
</feature>
<gene>
    <name evidence="11" type="primary">gap</name>
    <name evidence="11" type="ORF">GWO12_08785</name>
</gene>
<dbReference type="PIRSF" id="PIRSF000149">
    <property type="entry name" value="GAP_DH"/>
    <property type="match status" value="1"/>
</dbReference>
<sequence>MAVRVAINGFGRIGRMIMRVAKRDERGSDLDFVAVNDLTDTKTLAHLFRYDSVHGRYEGGVEAREDSLVIDGDEVKVLSEKDPAKLPWNDLGVDIVFESTGLFRKREDAAKHIQGGARKVIITAPAKAEDISICLGVNHEKYNGDEHDVISNASCTTNCLAPVVKVLLEEFGFKRGLMTTIHSYTNDQQLLDLPHKDLRRARAAAVSIIPTTTGAAKATGVVIPELQGKIDGIAVRVPTPNVSLTDLVAVLDKTPDAEEVNEAFKRQAAGKLKGILEYSEDPLVSVDYIGSSASSIVDGQSTSVIDGNFVKVLAWYDNEWGYSCRCVDLANYIAERL</sequence>
<feature type="binding site" evidence="5">
    <location>
        <begin position="213"/>
        <end position="214"/>
    </location>
    <ligand>
        <name>D-glyceraldehyde 3-phosphate</name>
        <dbReference type="ChEBI" id="CHEBI:59776"/>
    </ligand>
</feature>
<dbReference type="GO" id="GO:0051287">
    <property type="term" value="F:NAD binding"/>
    <property type="evidence" value="ECO:0007669"/>
    <property type="project" value="InterPro"/>
</dbReference>
<dbReference type="EMBL" id="JAACAK010000067">
    <property type="protein sequence ID" value="NIR75192.1"/>
    <property type="molecule type" value="Genomic_DNA"/>
</dbReference>
<dbReference type="FunFam" id="3.30.360.10:FF:000002">
    <property type="entry name" value="Glyceraldehyde-3-phosphate dehydrogenase"/>
    <property type="match status" value="1"/>
</dbReference>
<feature type="binding site" evidence="6">
    <location>
        <position position="318"/>
    </location>
    <ligand>
        <name>NAD(+)</name>
        <dbReference type="ChEBI" id="CHEBI:57540"/>
    </ligand>
</feature>
<comment type="subunit">
    <text evidence="2">Homotetramer.</text>
</comment>
<dbReference type="SUPFAM" id="SSF51735">
    <property type="entry name" value="NAD(P)-binding Rossmann-fold domains"/>
    <property type="match status" value="1"/>
</dbReference>
<evidence type="ECO:0000256" key="5">
    <source>
        <dbReference type="PIRSR" id="PIRSR000149-2"/>
    </source>
</evidence>
<dbReference type="AlphaFoldDB" id="A0AAE4Z9L0"/>
<name>A0AAE4Z9L0_9BACT</name>
<evidence type="ECO:0000256" key="6">
    <source>
        <dbReference type="PIRSR" id="PIRSR000149-3"/>
    </source>
</evidence>
<accession>A0AAE4Z9L0</accession>
<dbReference type="GO" id="GO:0006006">
    <property type="term" value="P:glucose metabolic process"/>
    <property type="evidence" value="ECO:0007669"/>
    <property type="project" value="InterPro"/>
</dbReference>
<evidence type="ECO:0000313" key="11">
    <source>
        <dbReference type="EMBL" id="NIR75192.1"/>
    </source>
</evidence>
<dbReference type="PRINTS" id="PR00078">
    <property type="entry name" value="G3PDHDRGNASE"/>
</dbReference>
<dbReference type="InterPro" id="IPR006424">
    <property type="entry name" value="Glyceraldehyde-3-P_DH_1"/>
</dbReference>
<keyword evidence="6" id="KW-0520">NAD</keyword>
<dbReference type="Proteomes" id="UP000702544">
    <property type="component" value="Unassembled WGS sequence"/>
</dbReference>
<comment type="caution">
    <text evidence="11">The sequence shown here is derived from an EMBL/GenBank/DDBJ whole genome shotgun (WGS) entry which is preliminary data.</text>
</comment>
<feature type="site" description="Activates thiol group during catalysis" evidence="7">
    <location>
        <position position="182"/>
    </location>
</feature>
<feature type="active site" description="Nucleophile" evidence="4">
    <location>
        <position position="155"/>
    </location>
</feature>
<dbReference type="SUPFAM" id="SSF55347">
    <property type="entry name" value="Glyceraldehyde-3-phosphate dehydrogenase-like, C-terminal domain"/>
    <property type="match status" value="1"/>
</dbReference>
<feature type="binding site" evidence="5">
    <location>
        <position position="236"/>
    </location>
    <ligand>
        <name>D-glyceraldehyde 3-phosphate</name>
        <dbReference type="ChEBI" id="CHEBI:59776"/>
    </ligand>
</feature>
<keyword evidence="6" id="KW-0547">Nucleotide-binding</keyword>
<evidence type="ECO:0000313" key="12">
    <source>
        <dbReference type="Proteomes" id="UP000702544"/>
    </source>
</evidence>
<dbReference type="FunFam" id="3.40.50.720:FF:000001">
    <property type="entry name" value="Glyceraldehyde-3-phosphate dehydrogenase"/>
    <property type="match status" value="1"/>
</dbReference>
<dbReference type="EC" id="1.2.1.-" evidence="9"/>
<dbReference type="Pfam" id="PF00044">
    <property type="entry name" value="Gp_dh_N"/>
    <property type="match status" value="1"/>
</dbReference>
<protein>
    <recommendedName>
        <fullName evidence="9">Glyceraldehyde-3-phosphate dehydrogenase</fullName>
        <ecNumber evidence="9">1.2.1.-</ecNumber>
    </recommendedName>
</protein>
<feature type="binding site" evidence="5">
    <location>
        <position position="185"/>
    </location>
    <ligand>
        <name>D-glyceraldehyde 3-phosphate</name>
        <dbReference type="ChEBI" id="CHEBI:59776"/>
    </ligand>
</feature>
<feature type="binding site" evidence="6">
    <location>
        <position position="37"/>
    </location>
    <ligand>
        <name>NAD(+)</name>
        <dbReference type="ChEBI" id="CHEBI:57540"/>
    </ligand>
</feature>